<proteinExistence type="predicted"/>
<feature type="domain" description="NAD-dependent epimerase/dehydratase" evidence="1">
    <location>
        <begin position="7"/>
        <end position="227"/>
    </location>
</feature>
<dbReference type="InterPro" id="IPR001509">
    <property type="entry name" value="Epimerase_deHydtase"/>
</dbReference>
<name>A0A344PGC1_9RHOB</name>
<accession>A0A344PGC1</accession>
<dbReference type="Pfam" id="PF01370">
    <property type="entry name" value="Epimerase"/>
    <property type="match status" value="1"/>
</dbReference>
<dbReference type="RefSeq" id="WP_114074746.1">
    <property type="nucleotide sequence ID" value="NZ_CP030918.1"/>
</dbReference>
<dbReference type="AlphaFoldDB" id="A0A344PGC1"/>
<dbReference type="Gene3D" id="3.40.50.720">
    <property type="entry name" value="NAD(P)-binding Rossmann-like Domain"/>
    <property type="match status" value="1"/>
</dbReference>
<dbReference type="PANTHER" id="PTHR43245">
    <property type="entry name" value="BIFUNCTIONAL POLYMYXIN RESISTANCE PROTEIN ARNA"/>
    <property type="match status" value="1"/>
</dbReference>
<dbReference type="InterPro" id="IPR036291">
    <property type="entry name" value="NAD(P)-bd_dom_sf"/>
</dbReference>
<sequence length="301" mass="30960">MSTRRAIVTGAGGFVGGAIAAALARHGHAVTALDRSFDEEARGALARATLIECDLGPGTHLPPAELVIHAAALTTGPRALGITPAAHLRANLDPLLAVLESVSATPPKAFVFLSSSGVFAPQDGRPDLDDDAVPTGASPYAAAKLAGERIVPAALAGLCDAHVVRLGHIYGPDERSRASRRHLSPVALWRAAAAQGQALEIVSGDPRRDWTWAPDIGAALALLVDEPGGTTHRPIHLASPHIRHDSQMCALIAPGAPTREAPAQGAIKGPMIASQLSALTDFPWTSPENALPALAAGRRAA</sequence>
<reference evidence="3" key="1">
    <citation type="submission" date="2018-07" db="EMBL/GenBank/DDBJ databases">
        <title>Genome sequencing of Paracoccus sp. SC2-6.</title>
        <authorList>
            <person name="Heo J."/>
            <person name="Kim S.-J."/>
            <person name="Kwon S.-W."/>
        </authorList>
    </citation>
    <scope>NUCLEOTIDE SEQUENCE [LARGE SCALE GENOMIC DNA]</scope>
    <source>
        <strain evidence="3">SC2-6</strain>
    </source>
</reference>
<evidence type="ECO:0000313" key="2">
    <source>
        <dbReference type="EMBL" id="AXC48426.1"/>
    </source>
</evidence>
<organism evidence="2 3">
    <name type="scientific">Paracoccus suum</name>
    <dbReference type="NCBI Taxonomy" id="2259340"/>
    <lineage>
        <taxon>Bacteria</taxon>
        <taxon>Pseudomonadati</taxon>
        <taxon>Pseudomonadota</taxon>
        <taxon>Alphaproteobacteria</taxon>
        <taxon>Rhodobacterales</taxon>
        <taxon>Paracoccaceae</taxon>
        <taxon>Paracoccus</taxon>
    </lineage>
</organism>
<dbReference type="OrthoDB" id="9801785at2"/>
<dbReference type="SUPFAM" id="SSF51735">
    <property type="entry name" value="NAD(P)-binding Rossmann-fold domains"/>
    <property type="match status" value="1"/>
</dbReference>
<dbReference type="PANTHER" id="PTHR43245:SF13">
    <property type="entry name" value="UDP-D-APIOSE_UDP-D-XYLOSE SYNTHASE 2"/>
    <property type="match status" value="1"/>
</dbReference>
<evidence type="ECO:0000259" key="1">
    <source>
        <dbReference type="Pfam" id="PF01370"/>
    </source>
</evidence>
<keyword evidence="3" id="KW-1185">Reference proteome</keyword>
<protein>
    <submittedName>
        <fullName evidence="2">NAD-dependent epimerase/dehydratase family protein</fullName>
    </submittedName>
</protein>
<dbReference type="CDD" id="cd08946">
    <property type="entry name" value="SDR_e"/>
    <property type="match status" value="1"/>
</dbReference>
<gene>
    <name evidence="2" type="ORF">DRW48_00780</name>
</gene>
<evidence type="ECO:0000313" key="3">
    <source>
        <dbReference type="Proteomes" id="UP000252023"/>
    </source>
</evidence>
<dbReference type="InterPro" id="IPR050177">
    <property type="entry name" value="Lipid_A_modif_metabolic_enz"/>
</dbReference>
<dbReference type="EMBL" id="CP030918">
    <property type="protein sequence ID" value="AXC48426.1"/>
    <property type="molecule type" value="Genomic_DNA"/>
</dbReference>
<dbReference type="PROSITE" id="PS51318">
    <property type="entry name" value="TAT"/>
    <property type="match status" value="1"/>
</dbReference>
<dbReference type="InterPro" id="IPR006311">
    <property type="entry name" value="TAT_signal"/>
</dbReference>
<dbReference type="KEGG" id="pars:DRW48_00780"/>
<dbReference type="Proteomes" id="UP000252023">
    <property type="component" value="Chromosome"/>
</dbReference>